<evidence type="ECO:0000313" key="3">
    <source>
        <dbReference type="EMBL" id="RAK81311.1"/>
    </source>
</evidence>
<protein>
    <submittedName>
        <fullName evidence="3">Uncharacterized protein</fullName>
    </submittedName>
</protein>
<accession>A0A8G1S0Y0</accession>
<evidence type="ECO:0000256" key="1">
    <source>
        <dbReference type="SAM" id="MobiDB-lite"/>
    </source>
</evidence>
<dbReference type="GeneID" id="63857268"/>
<proteinExistence type="predicted"/>
<dbReference type="AlphaFoldDB" id="A0A8G1S0Y0"/>
<keyword evidence="4" id="KW-1185">Reference proteome</keyword>
<evidence type="ECO:0000256" key="2">
    <source>
        <dbReference type="SAM" id="Phobius"/>
    </source>
</evidence>
<feature type="region of interest" description="Disordered" evidence="1">
    <location>
        <begin position="1"/>
        <end position="24"/>
    </location>
</feature>
<evidence type="ECO:0000313" key="4">
    <source>
        <dbReference type="Proteomes" id="UP000249789"/>
    </source>
</evidence>
<dbReference type="Proteomes" id="UP000249789">
    <property type="component" value="Unassembled WGS sequence"/>
</dbReference>
<dbReference type="EMBL" id="KZ824626">
    <property type="protein sequence ID" value="RAK81311.1"/>
    <property type="molecule type" value="Genomic_DNA"/>
</dbReference>
<name>A0A8G1S0Y0_9EURO</name>
<dbReference type="VEuPathDB" id="FungiDB:BO72DRAFT_242457"/>
<keyword evidence="2" id="KW-0472">Membrane</keyword>
<keyword evidence="2" id="KW-0812">Transmembrane</keyword>
<sequence>MACPPPRRGQSYYPSNLSPPSYPPPHLHLHRPATALRGVPRVRRGAARDEWTRDSLFQGMDSPDQREFFGKMLLFYLYHSMILIAWMID</sequence>
<reference evidence="3 4" key="1">
    <citation type="submission" date="2018-02" db="EMBL/GenBank/DDBJ databases">
        <title>The genomes of Aspergillus section Nigri reveals drivers in fungal speciation.</title>
        <authorList>
            <consortium name="DOE Joint Genome Institute"/>
            <person name="Vesth T.C."/>
            <person name="Nybo J."/>
            <person name="Theobald S."/>
            <person name="Brandl J."/>
            <person name="Frisvad J.C."/>
            <person name="Nielsen K.F."/>
            <person name="Lyhne E.K."/>
            <person name="Kogle M.E."/>
            <person name="Kuo A."/>
            <person name="Riley R."/>
            <person name="Clum A."/>
            <person name="Nolan M."/>
            <person name="Lipzen A."/>
            <person name="Salamov A."/>
            <person name="Henrissat B."/>
            <person name="Wiebenga A."/>
            <person name="De vries R.P."/>
            <person name="Grigoriev I.V."/>
            <person name="Mortensen U.H."/>
            <person name="Andersen M.R."/>
            <person name="Baker S.E."/>
        </authorList>
    </citation>
    <scope>NUCLEOTIDE SEQUENCE [LARGE SCALE GENOMIC DNA]</scope>
    <source>
        <strain evidence="3 4">CBS 313.89</strain>
    </source>
</reference>
<gene>
    <name evidence="3" type="ORF">BO72DRAFT_242457</name>
</gene>
<organism evidence="3 4">
    <name type="scientific">Aspergillus fijiensis CBS 313.89</name>
    <dbReference type="NCBI Taxonomy" id="1448319"/>
    <lineage>
        <taxon>Eukaryota</taxon>
        <taxon>Fungi</taxon>
        <taxon>Dikarya</taxon>
        <taxon>Ascomycota</taxon>
        <taxon>Pezizomycotina</taxon>
        <taxon>Eurotiomycetes</taxon>
        <taxon>Eurotiomycetidae</taxon>
        <taxon>Eurotiales</taxon>
        <taxon>Aspergillaceae</taxon>
        <taxon>Aspergillus</taxon>
    </lineage>
</organism>
<feature type="transmembrane region" description="Helical" evidence="2">
    <location>
        <begin position="68"/>
        <end position="88"/>
    </location>
</feature>
<keyword evidence="2" id="KW-1133">Transmembrane helix</keyword>
<dbReference type="RefSeq" id="XP_040805321.1">
    <property type="nucleotide sequence ID" value="XM_040939935.1"/>
</dbReference>